<dbReference type="Pfam" id="PF09349">
    <property type="entry name" value="OHCU_decarbox"/>
    <property type="match status" value="1"/>
</dbReference>
<name>A0AAW9R5C0_9GAMM</name>
<dbReference type="EC" id="4.1.1.97" evidence="3"/>
<comment type="caution">
    <text evidence="8">The sequence shown here is derived from an EMBL/GenBank/DDBJ whole genome shotgun (WGS) entry which is preliminary data.</text>
</comment>
<evidence type="ECO:0000313" key="8">
    <source>
        <dbReference type="EMBL" id="MEJ1249139.1"/>
    </source>
</evidence>
<evidence type="ECO:0000256" key="2">
    <source>
        <dbReference type="ARBA" id="ARBA00004754"/>
    </source>
</evidence>
<dbReference type="SUPFAM" id="SSF158694">
    <property type="entry name" value="UraD-Like"/>
    <property type="match status" value="1"/>
</dbReference>
<dbReference type="PANTHER" id="PTHR43466">
    <property type="entry name" value="2-OXO-4-HYDROXY-4-CARBOXY-5-UREIDOIMIDAZOLINE DECARBOXYLASE-RELATED"/>
    <property type="match status" value="1"/>
</dbReference>
<evidence type="ECO:0000313" key="9">
    <source>
        <dbReference type="Proteomes" id="UP001364472"/>
    </source>
</evidence>
<keyword evidence="4" id="KW-0659">Purine metabolism</keyword>
<accession>A0AAW9R5C0</accession>
<dbReference type="InterPro" id="IPR018020">
    <property type="entry name" value="OHCU_decarboxylase"/>
</dbReference>
<dbReference type="InterPro" id="IPR017580">
    <property type="entry name" value="OHCU_decarboxylase-1"/>
</dbReference>
<protein>
    <recommendedName>
        <fullName evidence="3">2-oxo-4-hydroxy-4-carboxy-5-ureidoimidazoline decarboxylase</fullName>
        <ecNumber evidence="3">4.1.1.97</ecNumber>
    </recommendedName>
</protein>
<evidence type="ECO:0000256" key="3">
    <source>
        <dbReference type="ARBA" id="ARBA00012257"/>
    </source>
</evidence>
<keyword evidence="5" id="KW-0210">Decarboxylase</keyword>
<reference evidence="8 9" key="1">
    <citation type="journal article" date="2016" name="Antonie Van Leeuwenhoek">
        <title>Denitratimonas tolerans gen. nov., sp. nov., a denitrifying bacterium isolated from a bioreactor for tannery wastewater treatment.</title>
        <authorList>
            <person name="Han S.I."/>
            <person name="Kim J.O."/>
            <person name="Lee Y.R."/>
            <person name="Ekpeghere K.I."/>
            <person name="Koh S.C."/>
            <person name="Whang K.S."/>
        </authorList>
    </citation>
    <scope>NUCLEOTIDE SEQUENCE [LARGE SCALE GENOMIC DNA]</scope>
    <source>
        <strain evidence="8 9">KACC 17565</strain>
    </source>
</reference>
<keyword evidence="6 8" id="KW-0456">Lyase</keyword>
<evidence type="ECO:0000259" key="7">
    <source>
        <dbReference type="Pfam" id="PF09349"/>
    </source>
</evidence>
<keyword evidence="9" id="KW-1185">Reference proteome</keyword>
<dbReference type="GO" id="GO:0051997">
    <property type="term" value="F:2-oxo-4-hydroxy-4-carboxy-5-ureidoimidazoline decarboxylase activity"/>
    <property type="evidence" value="ECO:0007669"/>
    <property type="project" value="UniProtKB-EC"/>
</dbReference>
<evidence type="ECO:0000256" key="4">
    <source>
        <dbReference type="ARBA" id="ARBA00022631"/>
    </source>
</evidence>
<comment type="catalytic activity">
    <reaction evidence="1">
        <text>5-hydroxy-2-oxo-4-ureido-2,5-dihydro-1H-imidazole-5-carboxylate + H(+) = (S)-allantoin + CO2</text>
        <dbReference type="Rhea" id="RHEA:26301"/>
        <dbReference type="ChEBI" id="CHEBI:15378"/>
        <dbReference type="ChEBI" id="CHEBI:15678"/>
        <dbReference type="ChEBI" id="CHEBI:16526"/>
        <dbReference type="ChEBI" id="CHEBI:58639"/>
        <dbReference type="EC" id="4.1.1.97"/>
    </reaction>
</comment>
<dbReference type="Gene3D" id="1.10.3330.10">
    <property type="entry name" value="Oxo-4-hydroxy-4-carboxy-5-ureidoimidazoline decarboxylase"/>
    <property type="match status" value="1"/>
</dbReference>
<evidence type="ECO:0000256" key="6">
    <source>
        <dbReference type="ARBA" id="ARBA00023239"/>
    </source>
</evidence>
<dbReference type="NCBIfam" id="TIGR03164">
    <property type="entry name" value="UHCUDC"/>
    <property type="match status" value="1"/>
</dbReference>
<dbReference type="RefSeq" id="WP_337334856.1">
    <property type="nucleotide sequence ID" value="NZ_JBBDHC010000006.1"/>
</dbReference>
<proteinExistence type="predicted"/>
<feature type="domain" description="Oxo-4-hydroxy-4-carboxy-5-ureidoimidazoline decarboxylase" evidence="7">
    <location>
        <begin position="7"/>
        <end position="163"/>
    </location>
</feature>
<evidence type="ECO:0000256" key="1">
    <source>
        <dbReference type="ARBA" id="ARBA00001163"/>
    </source>
</evidence>
<sequence>MNLDALNDAAEADFVAALAGIYEHSPWVAEAVASGRPFTGVDALAEAMAQVVAQAEADAQMALIRAHPQLAGRAAIAGELTESSTREQRGAGLDQCTPEEFARLTALNDAYQAKFGFPFILAVKGHTRDSILEALAARLHNAPAQERAEALRQIDRIARFRLEALIEQCSEL</sequence>
<dbReference type="InterPro" id="IPR036778">
    <property type="entry name" value="OHCU_decarboxylase_sf"/>
</dbReference>
<gene>
    <name evidence="8" type="primary">uraD</name>
    <name evidence="8" type="ORF">WB794_05565</name>
</gene>
<evidence type="ECO:0000256" key="5">
    <source>
        <dbReference type="ARBA" id="ARBA00022793"/>
    </source>
</evidence>
<dbReference type="GO" id="GO:0000255">
    <property type="term" value="P:allantoin metabolic process"/>
    <property type="evidence" value="ECO:0007669"/>
    <property type="project" value="InterPro"/>
</dbReference>
<dbReference type="AlphaFoldDB" id="A0AAW9R5C0"/>
<dbReference type="GO" id="GO:0006144">
    <property type="term" value="P:purine nucleobase metabolic process"/>
    <property type="evidence" value="ECO:0007669"/>
    <property type="project" value="UniProtKB-KW"/>
</dbReference>
<dbReference type="EMBL" id="JBBDHC010000006">
    <property type="protein sequence ID" value="MEJ1249139.1"/>
    <property type="molecule type" value="Genomic_DNA"/>
</dbReference>
<comment type="pathway">
    <text evidence="2">Purine metabolism; urate degradation; (S)-allantoin from urate: step 3/3.</text>
</comment>
<dbReference type="PANTHER" id="PTHR43466:SF1">
    <property type="entry name" value="2-OXO-4-HYDROXY-4-CARBOXY-5-UREIDOIMIDAZOLINE DECARBOXYLASE-RELATED"/>
    <property type="match status" value="1"/>
</dbReference>
<organism evidence="8 9">
    <name type="scientific">Denitratimonas tolerans</name>
    <dbReference type="NCBI Taxonomy" id="1338420"/>
    <lineage>
        <taxon>Bacteria</taxon>
        <taxon>Pseudomonadati</taxon>
        <taxon>Pseudomonadota</taxon>
        <taxon>Gammaproteobacteria</taxon>
        <taxon>Lysobacterales</taxon>
        <taxon>Lysobacteraceae</taxon>
        <taxon>Denitratimonas</taxon>
    </lineage>
</organism>
<dbReference type="GO" id="GO:0019628">
    <property type="term" value="P:urate catabolic process"/>
    <property type="evidence" value="ECO:0007669"/>
    <property type="project" value="TreeGrafter"/>
</dbReference>
<dbReference type="Proteomes" id="UP001364472">
    <property type="component" value="Unassembled WGS sequence"/>
</dbReference>